<dbReference type="AlphaFoldDB" id="A0A0R0M0Q2"/>
<comment type="caution">
    <text evidence="1">The sequence shown here is derived from an EMBL/GenBank/DDBJ whole genome shotgun (WGS) entry which is preliminary data.</text>
</comment>
<evidence type="ECO:0000313" key="1">
    <source>
        <dbReference type="EMBL" id="KRH94920.1"/>
    </source>
</evidence>
<reference evidence="1 2" key="1">
    <citation type="submission" date="2015-07" db="EMBL/GenBank/DDBJ databases">
        <title>The genome of Pseudoloma neurophilia, a relevant intracellular parasite of the zebrafish.</title>
        <authorList>
            <person name="Ndikumana S."/>
            <person name="Pelin A."/>
            <person name="Sanders J."/>
            <person name="Corradi N."/>
        </authorList>
    </citation>
    <scope>NUCLEOTIDE SEQUENCE [LARGE SCALE GENOMIC DNA]</scope>
    <source>
        <strain evidence="1 2">MK1</strain>
    </source>
</reference>
<dbReference type="Proteomes" id="UP000051530">
    <property type="component" value="Unassembled WGS sequence"/>
</dbReference>
<protein>
    <submittedName>
        <fullName evidence="1">Uncharacterized protein</fullName>
    </submittedName>
</protein>
<name>A0A0R0M0Q2_9MICR</name>
<dbReference type="VEuPathDB" id="MicrosporidiaDB:M153_950009485"/>
<evidence type="ECO:0000313" key="2">
    <source>
        <dbReference type="Proteomes" id="UP000051530"/>
    </source>
</evidence>
<keyword evidence="2" id="KW-1185">Reference proteome</keyword>
<sequence length="237" mass="28569">MNSAEYHIFFSTIGTPPPSKMVKREILRVKSFKKTTDLYQKPVFLLEKTLELDKEQHFDLILQKTDDLSIYKQLLKSKIFSVKKDRMSMTEQMERIFNRHLVDTLVKLCKCRNDDQKTGFIFNLIVDYIIKYCYIDRYNKTELFLLLLPNHLEYEKEIQKLGFESARNALLKMMKSKPFYSTMLKFCKSRPEFYDQLFYDFFKQNKKGLKVQFHMTSFINAKIMEFFKQTSEYLKSD</sequence>
<proteinExistence type="predicted"/>
<organism evidence="1 2">
    <name type="scientific">Pseudoloma neurophilia</name>
    <dbReference type="NCBI Taxonomy" id="146866"/>
    <lineage>
        <taxon>Eukaryota</taxon>
        <taxon>Fungi</taxon>
        <taxon>Fungi incertae sedis</taxon>
        <taxon>Microsporidia</taxon>
        <taxon>Pseudoloma</taxon>
    </lineage>
</organism>
<dbReference type="EMBL" id="LGUB01000017">
    <property type="protein sequence ID" value="KRH94920.1"/>
    <property type="molecule type" value="Genomic_DNA"/>
</dbReference>
<dbReference type="OrthoDB" id="31183at2759"/>
<accession>A0A0R0M0Q2</accession>
<gene>
    <name evidence="1" type="ORF">M153_950009485</name>
</gene>